<proteinExistence type="predicted"/>
<sequence length="63" mass="7129">MLLSLHAKEALLKLGVDMAKTPKHCRVRVLQTRQMVCKNIKFYGSSASSIAFRSAGFVLWRAY</sequence>
<organism evidence="1 2">
    <name type="scientific">Brassica oleracea var. oleracea</name>
    <dbReference type="NCBI Taxonomy" id="109376"/>
    <lineage>
        <taxon>Eukaryota</taxon>
        <taxon>Viridiplantae</taxon>
        <taxon>Streptophyta</taxon>
        <taxon>Embryophyta</taxon>
        <taxon>Tracheophyta</taxon>
        <taxon>Spermatophyta</taxon>
        <taxon>Magnoliopsida</taxon>
        <taxon>eudicotyledons</taxon>
        <taxon>Gunneridae</taxon>
        <taxon>Pentapetalae</taxon>
        <taxon>rosids</taxon>
        <taxon>malvids</taxon>
        <taxon>Brassicales</taxon>
        <taxon>Brassicaceae</taxon>
        <taxon>Brassiceae</taxon>
        <taxon>Brassica</taxon>
    </lineage>
</organism>
<name>A0A0D2ZY53_BRAOL</name>
<evidence type="ECO:0000313" key="2">
    <source>
        <dbReference type="Proteomes" id="UP000032141"/>
    </source>
</evidence>
<protein>
    <submittedName>
        <fullName evidence="1">Uncharacterized protein</fullName>
    </submittedName>
</protein>
<dbReference type="OMA" id="CKNIKFY"/>
<dbReference type="EnsemblPlants" id="Bo07738s010.1">
    <property type="protein sequence ID" value="Bo07738s010.1"/>
    <property type="gene ID" value="Bo07738s010"/>
</dbReference>
<dbReference type="Proteomes" id="UP000032141">
    <property type="component" value="Unassembled WGS sequence"/>
</dbReference>
<reference evidence="1" key="2">
    <citation type="submission" date="2015-06" db="UniProtKB">
        <authorList>
            <consortium name="EnsemblPlants"/>
        </authorList>
    </citation>
    <scope>IDENTIFICATION</scope>
</reference>
<evidence type="ECO:0000313" key="1">
    <source>
        <dbReference type="EnsemblPlants" id="Bo07738s010.1"/>
    </source>
</evidence>
<dbReference type="AlphaFoldDB" id="A0A0D2ZY53"/>
<dbReference type="Gramene" id="Bo07738s010.1">
    <property type="protein sequence ID" value="Bo07738s010.1"/>
    <property type="gene ID" value="Bo07738s010"/>
</dbReference>
<accession>A0A0D2ZY53</accession>
<dbReference type="HOGENOM" id="CLU_2888900_0_0_1"/>
<reference evidence="1" key="1">
    <citation type="journal article" date="2014" name="Genome Biol.">
        <title>Transcriptome and methylome profiling reveals relics of genome dominance in the mesopolyploid Brassica oleracea.</title>
        <authorList>
            <person name="Parkin I.A."/>
            <person name="Koh C."/>
            <person name="Tang H."/>
            <person name="Robinson S.J."/>
            <person name="Kagale S."/>
            <person name="Clarke W.E."/>
            <person name="Town C.D."/>
            <person name="Nixon J."/>
            <person name="Krishnakumar V."/>
            <person name="Bidwell S.L."/>
            <person name="Denoeud F."/>
            <person name="Belcram H."/>
            <person name="Links M.G."/>
            <person name="Just J."/>
            <person name="Clarke C."/>
            <person name="Bender T."/>
            <person name="Huebert T."/>
            <person name="Mason A.S."/>
            <person name="Pires J.C."/>
            <person name="Barker G."/>
            <person name="Moore J."/>
            <person name="Walley P.G."/>
            <person name="Manoli S."/>
            <person name="Batley J."/>
            <person name="Edwards D."/>
            <person name="Nelson M.N."/>
            <person name="Wang X."/>
            <person name="Paterson A.H."/>
            <person name="King G."/>
            <person name="Bancroft I."/>
            <person name="Chalhoub B."/>
            <person name="Sharpe A.G."/>
        </authorList>
    </citation>
    <scope>NUCLEOTIDE SEQUENCE [LARGE SCALE GENOMIC DNA]</scope>
    <source>
        <strain evidence="1">cv. TO1000</strain>
    </source>
</reference>
<keyword evidence="2" id="KW-1185">Reference proteome</keyword>